<accession>A0ABW4IGT3</accession>
<evidence type="ECO:0000313" key="1">
    <source>
        <dbReference type="EMBL" id="MFD1631662.1"/>
    </source>
</evidence>
<organism evidence="1 2">
    <name type="scientific">Pseudopedobacter beijingensis</name>
    <dbReference type="NCBI Taxonomy" id="1207056"/>
    <lineage>
        <taxon>Bacteria</taxon>
        <taxon>Pseudomonadati</taxon>
        <taxon>Bacteroidota</taxon>
        <taxon>Sphingobacteriia</taxon>
        <taxon>Sphingobacteriales</taxon>
        <taxon>Sphingobacteriaceae</taxon>
        <taxon>Pseudopedobacter</taxon>
    </lineage>
</organism>
<evidence type="ECO:0008006" key="3">
    <source>
        <dbReference type="Google" id="ProtNLM"/>
    </source>
</evidence>
<dbReference type="RefSeq" id="WP_379664030.1">
    <property type="nucleotide sequence ID" value="NZ_JBHUDG010000049.1"/>
</dbReference>
<name>A0ABW4IGT3_9SPHI</name>
<sequence length="87" mass="9724">MTFDVVLTSGFKKELKRIAKKHRQILQDIRLLSDELTKNPTLGISVGENVYKIRVAISGTAKGKSGGARVITYVKVIGERLFCLRFT</sequence>
<comment type="caution">
    <text evidence="1">The sequence shown here is derived from an EMBL/GenBank/DDBJ whole genome shotgun (WGS) entry which is preliminary data.</text>
</comment>
<protein>
    <recommendedName>
        <fullName evidence="3">mRNA-degrading endonuclease RelE, toxin component of the RelBE toxin-antitoxin system</fullName>
    </recommendedName>
</protein>
<reference evidence="2" key="1">
    <citation type="journal article" date="2019" name="Int. J. Syst. Evol. Microbiol.">
        <title>The Global Catalogue of Microorganisms (GCM) 10K type strain sequencing project: providing services to taxonomists for standard genome sequencing and annotation.</title>
        <authorList>
            <consortium name="The Broad Institute Genomics Platform"/>
            <consortium name="The Broad Institute Genome Sequencing Center for Infectious Disease"/>
            <person name="Wu L."/>
            <person name="Ma J."/>
        </authorList>
    </citation>
    <scope>NUCLEOTIDE SEQUENCE [LARGE SCALE GENOMIC DNA]</scope>
    <source>
        <strain evidence="2">CCUG 53762</strain>
    </source>
</reference>
<evidence type="ECO:0000313" key="2">
    <source>
        <dbReference type="Proteomes" id="UP001597118"/>
    </source>
</evidence>
<keyword evidence="2" id="KW-1185">Reference proteome</keyword>
<gene>
    <name evidence="1" type="ORF">ACFSAH_17445</name>
</gene>
<dbReference type="EMBL" id="JBHUDG010000049">
    <property type="protein sequence ID" value="MFD1631662.1"/>
    <property type="molecule type" value="Genomic_DNA"/>
</dbReference>
<dbReference type="Proteomes" id="UP001597118">
    <property type="component" value="Unassembled WGS sequence"/>
</dbReference>
<proteinExistence type="predicted"/>